<accession>A0A147DNB8</accession>
<dbReference type="NCBIfam" id="NF009150">
    <property type="entry name" value="PRK12497.1-3"/>
    <property type="match status" value="1"/>
</dbReference>
<dbReference type="InterPro" id="IPR011856">
    <property type="entry name" value="tRNA_endonuc-like_dom_sf"/>
</dbReference>
<name>A0A147DNB8_9MICO</name>
<dbReference type="PANTHER" id="PTHR34039:SF1">
    <property type="entry name" value="UPF0102 PROTEIN YRAN"/>
    <property type="match status" value="1"/>
</dbReference>
<reference evidence="5 6" key="1">
    <citation type="journal article" date="2016" name="Front. Microbiol.">
        <title>Genomic Resource of Rice Seed Associated Bacteria.</title>
        <authorList>
            <person name="Midha S."/>
            <person name="Bansal K."/>
            <person name="Sharma S."/>
            <person name="Kumar N."/>
            <person name="Patil P.P."/>
            <person name="Chaudhry V."/>
            <person name="Patil P.B."/>
        </authorList>
    </citation>
    <scope>NUCLEOTIDE SEQUENCE [LARGE SCALE GENOMIC DNA]</scope>
    <source>
        <strain evidence="3 6">NS263</strain>
        <strain evidence="4 5">NS359</strain>
    </source>
</reference>
<dbReference type="Gene3D" id="3.40.1350.10">
    <property type="match status" value="1"/>
</dbReference>
<dbReference type="InterPro" id="IPR011335">
    <property type="entry name" value="Restrct_endonuc-II-like"/>
</dbReference>
<dbReference type="RefSeq" id="WP_058730089.1">
    <property type="nucleotide sequence ID" value="NZ_LDRB01000102.1"/>
</dbReference>
<organism evidence="4 5">
    <name type="scientific">Curtobacterium oceanosedimentum</name>
    <dbReference type="NCBI Taxonomy" id="465820"/>
    <lineage>
        <taxon>Bacteria</taxon>
        <taxon>Bacillati</taxon>
        <taxon>Actinomycetota</taxon>
        <taxon>Actinomycetes</taxon>
        <taxon>Micrococcales</taxon>
        <taxon>Microbacteriaceae</taxon>
        <taxon>Curtobacterium</taxon>
    </lineage>
</organism>
<dbReference type="PANTHER" id="PTHR34039">
    <property type="entry name" value="UPF0102 PROTEIN YRAN"/>
    <property type="match status" value="1"/>
</dbReference>
<dbReference type="InterPro" id="IPR003509">
    <property type="entry name" value="UPF0102_YraN-like"/>
</dbReference>
<dbReference type="GO" id="GO:0003676">
    <property type="term" value="F:nucleic acid binding"/>
    <property type="evidence" value="ECO:0007669"/>
    <property type="project" value="InterPro"/>
</dbReference>
<evidence type="ECO:0000313" key="4">
    <source>
        <dbReference type="EMBL" id="KTR50883.1"/>
    </source>
</evidence>
<evidence type="ECO:0000313" key="3">
    <source>
        <dbReference type="EMBL" id="KTR37782.1"/>
    </source>
</evidence>
<dbReference type="Proteomes" id="UP000078335">
    <property type="component" value="Unassembled WGS sequence"/>
</dbReference>
<dbReference type="EMBL" id="LDRC01000070">
    <property type="protein sequence ID" value="KTR50883.1"/>
    <property type="molecule type" value="Genomic_DNA"/>
</dbReference>
<dbReference type="Pfam" id="PF02021">
    <property type="entry name" value="UPF0102"/>
    <property type="match status" value="1"/>
</dbReference>
<dbReference type="OrthoDB" id="9794876at2"/>
<dbReference type="Proteomes" id="UP000072763">
    <property type="component" value="Unassembled WGS sequence"/>
</dbReference>
<dbReference type="AlphaFoldDB" id="A0A147DNB8"/>
<dbReference type="SUPFAM" id="SSF52980">
    <property type="entry name" value="Restriction endonuclease-like"/>
    <property type="match status" value="1"/>
</dbReference>
<dbReference type="CDD" id="cd20736">
    <property type="entry name" value="PoNe_Nuclease"/>
    <property type="match status" value="1"/>
</dbReference>
<dbReference type="NCBIfam" id="NF009154">
    <property type="entry name" value="PRK12497.3-3"/>
    <property type="match status" value="1"/>
</dbReference>
<comment type="similarity">
    <text evidence="1 2">Belongs to the UPF0102 family.</text>
</comment>
<comment type="caution">
    <text evidence="4">The sequence shown here is derived from an EMBL/GenBank/DDBJ whole genome shotgun (WGS) entry which is preliminary data.</text>
</comment>
<sequence length="117" mass="13058">MERRTLGTYGEDRAVEWLTARGYRLVERNWRCARGEVDVIAWHGQTLVFVEVKTRAGTGTGHPFEAITATKTARLRQLVPMWFAAHPETHAAAVRLDAVAVHVAGDRFGVEHLPGIL</sequence>
<evidence type="ECO:0000313" key="5">
    <source>
        <dbReference type="Proteomes" id="UP000072763"/>
    </source>
</evidence>
<dbReference type="PATRIC" id="fig|465820.3.peg.169"/>
<gene>
    <name evidence="3" type="ORF">NS263_15220</name>
    <name evidence="4" type="ORF">NS359_12880</name>
</gene>
<keyword evidence="6" id="KW-1185">Reference proteome</keyword>
<evidence type="ECO:0000313" key="6">
    <source>
        <dbReference type="Proteomes" id="UP000078335"/>
    </source>
</evidence>
<proteinExistence type="inferred from homology"/>
<dbReference type="EMBL" id="LDRB01000102">
    <property type="protein sequence ID" value="KTR37782.1"/>
    <property type="molecule type" value="Genomic_DNA"/>
</dbReference>
<dbReference type="STRING" id="465820.NS263_15220"/>
<dbReference type="HAMAP" id="MF_00048">
    <property type="entry name" value="UPF0102"/>
    <property type="match status" value="1"/>
</dbReference>
<protein>
    <recommendedName>
        <fullName evidence="2">UPF0102 protein NS263_15220</fullName>
    </recommendedName>
</protein>
<evidence type="ECO:0000256" key="2">
    <source>
        <dbReference type="HAMAP-Rule" id="MF_00048"/>
    </source>
</evidence>
<evidence type="ECO:0000256" key="1">
    <source>
        <dbReference type="ARBA" id="ARBA00006738"/>
    </source>
</evidence>